<reference evidence="2 3" key="1">
    <citation type="submission" date="2014-04" db="EMBL/GenBank/DDBJ databases">
        <authorList>
            <consortium name="DOE Joint Genome Institute"/>
            <person name="Kuo A."/>
            <person name="Kohler A."/>
            <person name="Nagy L.G."/>
            <person name="Floudas D."/>
            <person name="Copeland A."/>
            <person name="Barry K.W."/>
            <person name="Cichocki N."/>
            <person name="Veneault-Fourrey C."/>
            <person name="LaButti K."/>
            <person name="Lindquist E.A."/>
            <person name="Lipzen A."/>
            <person name="Lundell T."/>
            <person name="Morin E."/>
            <person name="Murat C."/>
            <person name="Sun H."/>
            <person name="Tunlid A."/>
            <person name="Henrissat B."/>
            <person name="Grigoriev I.V."/>
            <person name="Hibbett D.S."/>
            <person name="Martin F."/>
            <person name="Nordberg H.P."/>
            <person name="Cantor M.N."/>
            <person name="Hua S.X."/>
        </authorList>
    </citation>
    <scope>NUCLEOTIDE SEQUENCE [LARGE SCALE GENOMIC DNA]</scope>
    <source>
        <strain evidence="2 3">Foug A</strain>
    </source>
</reference>
<keyword evidence="3" id="KW-1185">Reference proteome</keyword>
<proteinExistence type="predicted"/>
<dbReference type="OrthoDB" id="2650482at2759"/>
<dbReference type="InParanoid" id="A0A0C2YMM5"/>
<name>A0A0C2YMM5_9AGAM</name>
<evidence type="ECO:0000313" key="2">
    <source>
        <dbReference type="EMBL" id="KIM50998.1"/>
    </source>
</evidence>
<organism evidence="2 3">
    <name type="scientific">Scleroderma citrinum Foug A</name>
    <dbReference type="NCBI Taxonomy" id="1036808"/>
    <lineage>
        <taxon>Eukaryota</taxon>
        <taxon>Fungi</taxon>
        <taxon>Dikarya</taxon>
        <taxon>Basidiomycota</taxon>
        <taxon>Agaricomycotina</taxon>
        <taxon>Agaricomycetes</taxon>
        <taxon>Agaricomycetidae</taxon>
        <taxon>Boletales</taxon>
        <taxon>Sclerodermatineae</taxon>
        <taxon>Sclerodermataceae</taxon>
        <taxon>Scleroderma</taxon>
    </lineage>
</organism>
<dbReference type="Gene3D" id="1.25.40.10">
    <property type="entry name" value="Tetratricopeptide repeat domain"/>
    <property type="match status" value="2"/>
</dbReference>
<dbReference type="PANTHER" id="PTHR10622:SF10">
    <property type="entry name" value="HET DOMAIN-CONTAINING PROTEIN"/>
    <property type="match status" value="1"/>
</dbReference>
<accession>A0A0C2YMM5</accession>
<reference evidence="3" key="2">
    <citation type="submission" date="2015-01" db="EMBL/GenBank/DDBJ databases">
        <title>Evolutionary Origins and Diversification of the Mycorrhizal Mutualists.</title>
        <authorList>
            <consortium name="DOE Joint Genome Institute"/>
            <consortium name="Mycorrhizal Genomics Consortium"/>
            <person name="Kohler A."/>
            <person name="Kuo A."/>
            <person name="Nagy L.G."/>
            <person name="Floudas D."/>
            <person name="Copeland A."/>
            <person name="Barry K.W."/>
            <person name="Cichocki N."/>
            <person name="Veneault-Fourrey C."/>
            <person name="LaButti K."/>
            <person name="Lindquist E.A."/>
            <person name="Lipzen A."/>
            <person name="Lundell T."/>
            <person name="Morin E."/>
            <person name="Murat C."/>
            <person name="Riley R."/>
            <person name="Ohm R."/>
            <person name="Sun H."/>
            <person name="Tunlid A."/>
            <person name="Henrissat B."/>
            <person name="Grigoriev I.V."/>
            <person name="Hibbett D.S."/>
            <person name="Martin F."/>
        </authorList>
    </citation>
    <scope>NUCLEOTIDE SEQUENCE [LARGE SCALE GENOMIC DNA]</scope>
    <source>
        <strain evidence="3">Foug A</strain>
    </source>
</reference>
<protein>
    <recommendedName>
        <fullName evidence="1">Heterokaryon incompatibility domain-containing protein</fullName>
    </recommendedName>
</protein>
<dbReference type="AlphaFoldDB" id="A0A0C2YMM5"/>
<dbReference type="SUPFAM" id="SSF48452">
    <property type="entry name" value="TPR-like"/>
    <property type="match status" value="2"/>
</dbReference>
<feature type="non-terminal residue" evidence="2">
    <location>
        <position position="1"/>
    </location>
</feature>
<dbReference type="InterPro" id="IPR011990">
    <property type="entry name" value="TPR-like_helical_dom_sf"/>
</dbReference>
<dbReference type="STRING" id="1036808.A0A0C2YMM5"/>
<gene>
    <name evidence="2" type="ORF">SCLCIDRAFT_1224956</name>
</gene>
<evidence type="ECO:0000259" key="1">
    <source>
        <dbReference type="Pfam" id="PF06985"/>
    </source>
</evidence>
<dbReference type="Pfam" id="PF06985">
    <property type="entry name" value="HET"/>
    <property type="match status" value="1"/>
</dbReference>
<sequence>RRYNKQGTIADLEEAITLGRAASELRSPGHSGRAVTFYNLTIDLRSRYLKLGMNDDLNEAISLHQSALDLRPAGHSDRSHSLHELALCFSDWYEKQGTIADLEEAITHGRAALELRSPGHSDRALALYSLAIYLRDRFLKFSASGDLDEAISLHRSALDLRPVGHSDRLKSLHQLANCVNSRFEKLQAAVDLDELVSLHQAILDLHPQGHCNRVESIDKLLLLIQKRIHWHDMAADWDECISLGHSALVSCEPGSPGRATYLHDFVADLHSRFHKLEITLDVQEAHPDHDISLRKLLIYVKDLVDDGDIAPVVDGMVAIARTALKLCPASHPGRVMSLTTLAAFLLRRFQQQGAAIDVDEAVILYQEALEVFPSGSPASAPHLHSLARCLSERFTKLAKSTDLDDAIKSEQAALALRPQGHPDHTESLNSLYIYRQLKIKRRGVNTQSARPTGTTSGSQLKCLIRTIVFDVLKGSPPRLLDTHNGKLCDRDSQIAQFEESGEHNLLLSSASAMDAFAQVSHIREVVSTYFRYVTLSHRWGQFEPLLHDIDERVIFDLDPTDGISKLQSFCQECCQHGYLWAWSDTCCIDKESSAEFQEAIGSMFSWYRLSALTMVHLADVSDTGGLIRSVWFKRGWTLQELLAPRNILFFTRDWSLYRDNSSNHKEDSAILGELEWATGITSRHLIGFNPGVDDARSRLQWASTRCTTRPKDIAYSLLGVFGLHIPVLYGESAENALGRLLAEVISKSGDTSILDWVGKSSVFHSCFPATITPYQTLPLSLPDLPTPSSTHTIGTPSLQSAREMHQALFDLPLAKFTTFRLILPCIVHRIEAITLIRVDTSTATHVHQIRAVGLAPTGITLLERLEYTEQGIPYVLIRPWHPNLLHPVVDTDDVSWLTRLEQPFSALLLMKLPHKEYRRVASFCHIIGCPTDSAGVLKGKVDTLTIV</sequence>
<dbReference type="PANTHER" id="PTHR10622">
    <property type="entry name" value="HET DOMAIN-CONTAINING PROTEIN"/>
    <property type="match status" value="1"/>
</dbReference>
<dbReference type="InterPro" id="IPR010730">
    <property type="entry name" value="HET"/>
</dbReference>
<dbReference type="HOGENOM" id="CLU_000288_138_6_1"/>
<dbReference type="Proteomes" id="UP000053989">
    <property type="component" value="Unassembled WGS sequence"/>
</dbReference>
<dbReference type="EMBL" id="KN822299">
    <property type="protein sequence ID" value="KIM50998.1"/>
    <property type="molecule type" value="Genomic_DNA"/>
</dbReference>
<evidence type="ECO:0000313" key="3">
    <source>
        <dbReference type="Proteomes" id="UP000053989"/>
    </source>
</evidence>
<feature type="domain" description="Heterokaryon incompatibility" evidence="1">
    <location>
        <begin position="532"/>
        <end position="624"/>
    </location>
</feature>